<dbReference type="Proteomes" id="UP000321291">
    <property type="component" value="Chromosome"/>
</dbReference>
<evidence type="ECO:0000256" key="9">
    <source>
        <dbReference type="RuleBase" id="RU003357"/>
    </source>
</evidence>
<protein>
    <submittedName>
        <fullName evidence="12">SusC/RagA family TonB-linked outer membrane protein</fullName>
    </submittedName>
</protein>
<name>A0A5B8VIL3_9BACT</name>
<evidence type="ECO:0000256" key="4">
    <source>
        <dbReference type="ARBA" id="ARBA00022692"/>
    </source>
</evidence>
<dbReference type="KEGG" id="agi:FSB73_06865"/>
<dbReference type="PROSITE" id="PS52016">
    <property type="entry name" value="TONB_DEPENDENT_REC_3"/>
    <property type="match status" value="1"/>
</dbReference>
<evidence type="ECO:0000259" key="10">
    <source>
        <dbReference type="Pfam" id="PF00593"/>
    </source>
</evidence>
<dbReference type="GO" id="GO:0009279">
    <property type="term" value="C:cell outer membrane"/>
    <property type="evidence" value="ECO:0007669"/>
    <property type="project" value="UniProtKB-SubCell"/>
</dbReference>
<feature type="domain" description="TonB-dependent receptor plug" evidence="11">
    <location>
        <begin position="48"/>
        <end position="153"/>
    </location>
</feature>
<evidence type="ECO:0000256" key="3">
    <source>
        <dbReference type="ARBA" id="ARBA00022452"/>
    </source>
</evidence>
<keyword evidence="13" id="KW-1185">Reference proteome</keyword>
<dbReference type="SUPFAM" id="SSF56935">
    <property type="entry name" value="Porins"/>
    <property type="match status" value="1"/>
</dbReference>
<dbReference type="EMBL" id="CP042434">
    <property type="protein sequence ID" value="QEC71427.1"/>
    <property type="molecule type" value="Genomic_DNA"/>
</dbReference>
<feature type="domain" description="TonB-dependent receptor-like beta-barrel" evidence="10">
    <location>
        <begin position="309"/>
        <end position="878"/>
    </location>
</feature>
<keyword evidence="6 8" id="KW-0472">Membrane</keyword>
<keyword evidence="5 9" id="KW-0798">TonB box</keyword>
<evidence type="ECO:0000313" key="13">
    <source>
        <dbReference type="Proteomes" id="UP000321291"/>
    </source>
</evidence>
<dbReference type="OrthoDB" id="9768177at2"/>
<evidence type="ECO:0000256" key="6">
    <source>
        <dbReference type="ARBA" id="ARBA00023136"/>
    </source>
</evidence>
<dbReference type="InterPro" id="IPR036942">
    <property type="entry name" value="Beta-barrel_TonB_sf"/>
</dbReference>
<dbReference type="InterPro" id="IPR023997">
    <property type="entry name" value="TonB-dep_OMP_SusC/RagA_CS"/>
</dbReference>
<dbReference type="Pfam" id="PF00593">
    <property type="entry name" value="TonB_dep_Rec_b-barrel"/>
    <property type="match status" value="1"/>
</dbReference>
<dbReference type="NCBIfam" id="TIGR04056">
    <property type="entry name" value="OMP_RagA_SusC"/>
    <property type="match status" value="1"/>
</dbReference>
<dbReference type="RefSeq" id="WP_146780803.1">
    <property type="nucleotide sequence ID" value="NZ_CP042434.1"/>
</dbReference>
<proteinExistence type="inferred from homology"/>
<evidence type="ECO:0000256" key="5">
    <source>
        <dbReference type="ARBA" id="ARBA00023077"/>
    </source>
</evidence>
<keyword evidence="7 8" id="KW-0998">Cell outer membrane</keyword>
<keyword evidence="3 8" id="KW-1134">Transmembrane beta strand</keyword>
<dbReference type="InterPro" id="IPR039426">
    <property type="entry name" value="TonB-dep_rcpt-like"/>
</dbReference>
<evidence type="ECO:0000259" key="11">
    <source>
        <dbReference type="Pfam" id="PF07715"/>
    </source>
</evidence>
<organism evidence="12 13">
    <name type="scientific">Arachidicoccus ginsenosidivorans</name>
    <dbReference type="NCBI Taxonomy" id="496057"/>
    <lineage>
        <taxon>Bacteria</taxon>
        <taxon>Pseudomonadati</taxon>
        <taxon>Bacteroidota</taxon>
        <taxon>Chitinophagia</taxon>
        <taxon>Chitinophagales</taxon>
        <taxon>Chitinophagaceae</taxon>
        <taxon>Arachidicoccus</taxon>
    </lineage>
</organism>
<evidence type="ECO:0000256" key="7">
    <source>
        <dbReference type="ARBA" id="ARBA00023237"/>
    </source>
</evidence>
<evidence type="ECO:0000313" key="12">
    <source>
        <dbReference type="EMBL" id="QEC71427.1"/>
    </source>
</evidence>
<dbReference type="AlphaFoldDB" id="A0A5B8VIL3"/>
<dbReference type="Gene3D" id="2.40.170.20">
    <property type="entry name" value="TonB-dependent receptor, beta-barrel domain"/>
    <property type="match status" value="1"/>
</dbReference>
<dbReference type="InterPro" id="IPR037066">
    <property type="entry name" value="Plug_dom_sf"/>
</dbReference>
<evidence type="ECO:0000256" key="8">
    <source>
        <dbReference type="PROSITE-ProRule" id="PRU01360"/>
    </source>
</evidence>
<reference evidence="12 13" key="1">
    <citation type="journal article" date="2017" name="Int. J. Syst. Evol. Microbiol.">
        <title>Arachidicoccus ginsenosidivorans sp. nov., with ginsenoside-converting activity isolated from ginseng cultivating soil.</title>
        <authorList>
            <person name="Siddiqi M.Z."/>
            <person name="Aslam Z."/>
            <person name="Im W.T."/>
        </authorList>
    </citation>
    <scope>NUCLEOTIDE SEQUENCE [LARGE SCALE GENOMIC DNA]</scope>
    <source>
        <strain evidence="12 13">Gsoil 809</strain>
    </source>
</reference>
<dbReference type="Pfam" id="PF07715">
    <property type="entry name" value="Plug"/>
    <property type="match status" value="1"/>
</dbReference>
<comment type="subcellular location">
    <subcellularLocation>
        <location evidence="1 8">Cell outer membrane</location>
        <topology evidence="1 8">Multi-pass membrane protein</topology>
    </subcellularLocation>
</comment>
<gene>
    <name evidence="12" type="ORF">FSB73_06865</name>
</gene>
<dbReference type="InterPro" id="IPR000531">
    <property type="entry name" value="Beta-barrel_TonB"/>
</dbReference>
<keyword evidence="2 8" id="KW-0813">Transport</keyword>
<evidence type="ECO:0000256" key="1">
    <source>
        <dbReference type="ARBA" id="ARBA00004571"/>
    </source>
</evidence>
<dbReference type="NCBIfam" id="TIGR04057">
    <property type="entry name" value="SusC_RagA_signa"/>
    <property type="match status" value="1"/>
</dbReference>
<dbReference type="InterPro" id="IPR023996">
    <property type="entry name" value="TonB-dep_OMP_SusC/RagA"/>
</dbReference>
<dbReference type="Gene3D" id="2.170.130.10">
    <property type="entry name" value="TonB-dependent receptor, plug domain"/>
    <property type="match status" value="1"/>
</dbReference>
<keyword evidence="4 8" id="KW-0812">Transmembrane</keyword>
<evidence type="ECO:0000256" key="2">
    <source>
        <dbReference type="ARBA" id="ARBA00022448"/>
    </source>
</evidence>
<dbReference type="InterPro" id="IPR012910">
    <property type="entry name" value="Plug_dom"/>
</dbReference>
<comment type="similarity">
    <text evidence="8 9">Belongs to the TonB-dependent receptor family.</text>
</comment>
<sequence>MTSLSFSFIGYLTQVAPIGANNQINIILIRDSSSNLGDVVVIGYGSVDKKDVTGAIATISTKDFQKGSITSFDQMIAGKAPGISITSNGGHPGSGSTIRIRGLSSLSAGQDPLQVVDGAPFSGYVNPNDIESVTILKDAASAAIYGSRASGGVILITTKKGRLGQTKVNFNNQFSLSQVKDYVDVLTADQFRDFVNSSSFFNEEAKSLMGTANTNWQKEIYRTAVTSNNNISLSGGIGKIPYRLSVGYLNQAGILKTDNMGRTTGSLSLTPTLWQNHLKITLNLNGSVTRNRNANQGAIGAAIAFDPTQSVYDGTDHTFGNYYEWVRADGTPNPLAAFNPVSMLSQRTDISHYNRGFGNINVDYSLHFLPDLHVSANLGFDVGNSTGTTKEQPTSRNTYNLQSSTVYKGLNNQYSSDFNNYFAEYMLNYKKDITSIKSNINAILLYGYYDDRSVTDNYASYDYFNREIPNSQPKYPDSLKQNTLISYVGRLIYTYDNKYTLTASLRRDGSSKFAPDTRWGWFPSVALGWNLKKEGWFGDASALSSLKLRGSYGITGNQSGIDNYRFIPTYYLSDNVSNYQFGDNFYSMYTPSSYDESLKWEKTASANIGLDFGFFDQRIFGSVDVYNKHTTDLLAVVNIPAGTNFTNQLLTNIGSMTSKGAELNLGFVPVRSNDVEWTVNLNAAYNNSKITKLLANADSSFKGQPVGGIEGATGQTIQIQNMQQEPNAFLVYKQVYDANGKPIEGAYEDLNGDGQINPYDDQYSYKSPWPKWVLGFSTNLRYKKWNFSTTLRANIGNYMYNNIASNQGIAYNMSVNQYLANAVTDVLYTRFINKQQQSDYYVQNASFLKMDNIGITYNVGQVLKYKNTDLSLSAHVQNVLCITKYDGLDPEIYGGIDQNIYPNPRVYTIGLNLNF</sequence>
<accession>A0A5B8VIL3</accession>